<feature type="transmembrane region" description="Helical" evidence="2">
    <location>
        <begin position="72"/>
        <end position="89"/>
    </location>
</feature>
<feature type="compositionally biased region" description="Low complexity" evidence="1">
    <location>
        <begin position="97"/>
        <end position="124"/>
    </location>
</feature>
<feature type="compositionally biased region" description="Low complexity" evidence="1">
    <location>
        <begin position="218"/>
        <end position="233"/>
    </location>
</feature>
<accession>A0ABV6RE81</accession>
<evidence type="ECO:0000313" key="4">
    <source>
        <dbReference type="Proteomes" id="UP001589793"/>
    </source>
</evidence>
<keyword evidence="2" id="KW-1133">Transmembrane helix</keyword>
<keyword evidence="2" id="KW-0812">Transmembrane</keyword>
<dbReference type="Proteomes" id="UP001589793">
    <property type="component" value="Unassembled WGS sequence"/>
</dbReference>
<feature type="region of interest" description="Disordered" evidence="1">
    <location>
        <begin position="97"/>
        <end position="134"/>
    </location>
</feature>
<dbReference type="PROSITE" id="PS51257">
    <property type="entry name" value="PROKAR_LIPOPROTEIN"/>
    <property type="match status" value="1"/>
</dbReference>
<evidence type="ECO:0000256" key="1">
    <source>
        <dbReference type="SAM" id="MobiDB-lite"/>
    </source>
</evidence>
<sequence>MTTRPRRPGDRSRAATVVLGVVLVLGCSPLLTVGASSWPTPGEMIARRMAGAVDLLGLRDLAHLLYSRAFEVQLLVLAIAFLGIPLLALRRRDAPAEAPGGEAAAPAHPPVSAAGKAPTTAPVRTVRRRRGRLAPIDLDASTPVTRTVAQLQDLAAAAGIPWRDEFATPGGARALAELLGRTPGLEPSGGPQLSEDSGPDPDQDTRKGSGPGPELVLAASAADPGDPPEAGTGADAGDGTGDDEVATAPPAYPGASDFEIGSVYTPTTLYDSREEEP</sequence>
<keyword evidence="2" id="KW-0472">Membrane</keyword>
<feature type="region of interest" description="Disordered" evidence="1">
    <location>
        <begin position="181"/>
        <end position="277"/>
    </location>
</feature>
<gene>
    <name evidence="3" type="ORF">ACFFF6_15070</name>
</gene>
<evidence type="ECO:0000256" key="2">
    <source>
        <dbReference type="SAM" id="Phobius"/>
    </source>
</evidence>
<organism evidence="3 4">
    <name type="scientific">Brachybacterium hainanense</name>
    <dbReference type="NCBI Taxonomy" id="1541174"/>
    <lineage>
        <taxon>Bacteria</taxon>
        <taxon>Bacillati</taxon>
        <taxon>Actinomycetota</taxon>
        <taxon>Actinomycetes</taxon>
        <taxon>Micrococcales</taxon>
        <taxon>Dermabacteraceae</taxon>
        <taxon>Brachybacterium</taxon>
    </lineage>
</organism>
<proteinExistence type="predicted"/>
<name>A0ABV6RE81_9MICO</name>
<dbReference type="RefSeq" id="WP_376982179.1">
    <property type="nucleotide sequence ID" value="NZ_JBHLSV010000021.1"/>
</dbReference>
<keyword evidence="4" id="KW-1185">Reference proteome</keyword>
<dbReference type="EMBL" id="JBHLSV010000021">
    <property type="protein sequence ID" value="MFC0675284.1"/>
    <property type="molecule type" value="Genomic_DNA"/>
</dbReference>
<comment type="caution">
    <text evidence="3">The sequence shown here is derived from an EMBL/GenBank/DDBJ whole genome shotgun (WGS) entry which is preliminary data.</text>
</comment>
<evidence type="ECO:0000313" key="3">
    <source>
        <dbReference type="EMBL" id="MFC0675284.1"/>
    </source>
</evidence>
<protein>
    <submittedName>
        <fullName evidence="3">Uncharacterized protein</fullName>
    </submittedName>
</protein>
<reference evidence="3 4" key="1">
    <citation type="submission" date="2024-09" db="EMBL/GenBank/DDBJ databases">
        <authorList>
            <person name="Sun Q."/>
            <person name="Mori K."/>
        </authorList>
    </citation>
    <scope>NUCLEOTIDE SEQUENCE [LARGE SCALE GENOMIC DNA]</scope>
    <source>
        <strain evidence="3 4">CICC 10874</strain>
    </source>
</reference>